<accession>A0A8G0PMG0</accession>
<keyword evidence="2" id="KW-1185">Reference proteome</keyword>
<dbReference type="Pfam" id="PF11905">
    <property type="entry name" value="DUF3425"/>
    <property type="match status" value="1"/>
</dbReference>
<dbReference type="Proteomes" id="UP000826661">
    <property type="component" value="Chromosome VI"/>
</dbReference>
<dbReference type="PANTHER" id="PTHR38116:SF5">
    <property type="entry name" value="BZIP DOMAIN-CONTAINING PROTEIN"/>
    <property type="match status" value="1"/>
</dbReference>
<reference evidence="1 2" key="1">
    <citation type="journal article" date="2021" name="BMC Genomics">
        <title>Telomere-to-telomere genome assembly of asparaginase-producing Trichoderma simmonsii.</title>
        <authorList>
            <person name="Chung D."/>
            <person name="Kwon Y.M."/>
            <person name="Yang Y."/>
        </authorList>
    </citation>
    <scope>NUCLEOTIDE SEQUENCE [LARGE SCALE GENOMIC DNA]</scope>
    <source>
        <strain evidence="1 2">GH-Sj1</strain>
    </source>
</reference>
<sequence>MNRQWQKYIRSAEDDWTHIAGKAARKRIQNRLAQRAYRSRNGSPLHLRTASAPGSNIAKEALEIHHSQGRLAQSGPYKSLHSESRSLTLPGMLTLAALMTNRQILAILECGQPIPSIHINPSTPTPPALTPTTLQTNKLHLPYIDLIPFPQFRDNLLRASEIVQSEDLWHDMISGKLKVWGKTPWDRRGWEMHEDFVAKWWWVIAEDILEETNFWRVSRGEDPLLPTLRSVA</sequence>
<dbReference type="CDD" id="cd14688">
    <property type="entry name" value="bZIP_YAP"/>
    <property type="match status" value="1"/>
</dbReference>
<dbReference type="InterPro" id="IPR021833">
    <property type="entry name" value="DUF3425"/>
</dbReference>
<protein>
    <submittedName>
        <fullName evidence="1">Uncharacterized protein</fullName>
    </submittedName>
</protein>
<dbReference type="EMBL" id="CP075869">
    <property type="protein sequence ID" value="QYT04670.1"/>
    <property type="molecule type" value="Genomic_DNA"/>
</dbReference>
<proteinExistence type="predicted"/>
<organism evidence="1 2">
    <name type="scientific">Trichoderma simmonsii</name>
    <dbReference type="NCBI Taxonomy" id="1491479"/>
    <lineage>
        <taxon>Eukaryota</taxon>
        <taxon>Fungi</taxon>
        <taxon>Dikarya</taxon>
        <taxon>Ascomycota</taxon>
        <taxon>Pezizomycotina</taxon>
        <taxon>Sordariomycetes</taxon>
        <taxon>Hypocreomycetidae</taxon>
        <taxon>Hypocreales</taxon>
        <taxon>Hypocreaceae</taxon>
        <taxon>Trichoderma</taxon>
    </lineage>
</organism>
<dbReference type="PANTHER" id="PTHR38116">
    <property type="entry name" value="CHROMOSOME 7, WHOLE GENOME SHOTGUN SEQUENCE"/>
    <property type="match status" value="1"/>
</dbReference>
<evidence type="ECO:0000313" key="2">
    <source>
        <dbReference type="Proteomes" id="UP000826661"/>
    </source>
</evidence>
<name>A0A8G0PMG0_9HYPO</name>
<gene>
    <name evidence="1" type="ORF">H0G86_011575</name>
</gene>
<dbReference type="AlphaFoldDB" id="A0A8G0PMG0"/>
<evidence type="ECO:0000313" key="1">
    <source>
        <dbReference type="EMBL" id="QYT04670.1"/>
    </source>
</evidence>